<gene>
    <name evidence="1" type="ORF">EWV54_08550</name>
</gene>
<protein>
    <submittedName>
        <fullName evidence="1">PEP-CTERM sorting domain-containing protein</fullName>
    </submittedName>
</protein>
<comment type="caution">
    <text evidence="1">The sequence shown here is derived from an EMBL/GenBank/DDBJ whole genome shotgun (WGS) entry which is preliminary data.</text>
</comment>
<dbReference type="EMBL" id="SFAV01000111">
    <property type="protein sequence ID" value="TRU89517.1"/>
    <property type="molecule type" value="Genomic_DNA"/>
</dbReference>
<proteinExistence type="predicted"/>
<accession>A0A552J1A3</accession>
<evidence type="ECO:0000313" key="1">
    <source>
        <dbReference type="EMBL" id="TRU89517.1"/>
    </source>
</evidence>
<reference evidence="1 2" key="1">
    <citation type="submission" date="2019-01" db="EMBL/GenBank/DDBJ databases">
        <title>Coherence of Microcystis species and biogeography revealed through population genomics.</title>
        <authorList>
            <person name="Perez-Carrascal O.M."/>
            <person name="Terrat Y."/>
            <person name="Giani A."/>
            <person name="Fortin N."/>
            <person name="Tromas N."/>
            <person name="Shapiro B.J."/>
        </authorList>
    </citation>
    <scope>NUCLEOTIDE SEQUENCE [LARGE SCALE GENOMIC DNA]</scope>
    <source>
        <strain evidence="1">Mn_MB_F_20050700_S1D</strain>
    </source>
</reference>
<dbReference type="NCBIfam" id="TIGR02595">
    <property type="entry name" value="PEP_CTERM"/>
    <property type="match status" value="1"/>
</dbReference>
<sequence>MDQLKKAVIANKFIFIQCTDEIIMNAKLKNSAFDKLKLAPIALAAGAGMMLAAAPAQAAVVTLSQIVTQGGVIYSTISNSIVNSPLTVLSGATGSIAYGIGSAFIDGGRGDAFDSFAGITVNGAAFNQPDFKVDLTTTGAGTFVNTISPVNLGGINTSLDYFMSASGPNLRVFGTFTNTTANPLSAAIAYGGNLGCDANCKIEDSSTGDNTFQSALDRWFITSDGPANQDAFVTFVRFGPGGQLASSTPAVPGEDFIGELDLFGDIWTLSLAPGETKSLMWFTSLSNSLAEAQAGTSVFNDLSTLDTAGLLAGLSPTQIGAIANWAPQQPPAATPEPSSLIGLGSLLGFGLLSKIKRRK</sequence>
<dbReference type="Proteomes" id="UP000319191">
    <property type="component" value="Unassembled WGS sequence"/>
</dbReference>
<name>A0A552J1A3_9CHRO</name>
<dbReference type="AlphaFoldDB" id="A0A552J1A3"/>
<evidence type="ECO:0000313" key="2">
    <source>
        <dbReference type="Proteomes" id="UP000319191"/>
    </source>
</evidence>
<organism evidence="1 2">
    <name type="scientific">Microcystis novacekii Mn_MB_F_20050700_S1D</name>
    <dbReference type="NCBI Taxonomy" id="2486266"/>
    <lineage>
        <taxon>Bacteria</taxon>
        <taxon>Bacillati</taxon>
        <taxon>Cyanobacteriota</taxon>
        <taxon>Cyanophyceae</taxon>
        <taxon>Oscillatoriophycideae</taxon>
        <taxon>Chroococcales</taxon>
        <taxon>Microcystaceae</taxon>
        <taxon>Microcystis</taxon>
    </lineage>
</organism>
<dbReference type="InterPro" id="IPR013424">
    <property type="entry name" value="Ice-binding_C"/>
</dbReference>